<evidence type="ECO:0000313" key="4">
    <source>
        <dbReference type="Proteomes" id="UP000007431"/>
    </source>
</evidence>
<dbReference type="eggNOG" id="ENOG502S9YH">
    <property type="taxonomic scope" value="Eukaryota"/>
</dbReference>
<comment type="similarity">
    <text evidence="1">Belongs to the universal ribosomal protein uL10 family.</text>
</comment>
<dbReference type="SUPFAM" id="SSF160369">
    <property type="entry name" value="Ribosomal protein L10-like"/>
    <property type="match status" value="1"/>
</dbReference>
<gene>
    <name evidence="3" type="ORF">SCHCODRAFT_9959</name>
</gene>
<dbReference type="EMBL" id="GL377302">
    <property type="protein sequence ID" value="EFJ03458.1"/>
    <property type="molecule type" value="Genomic_DNA"/>
</dbReference>
<dbReference type="GeneID" id="9589016"/>
<organism evidence="4">
    <name type="scientific">Schizophyllum commune (strain H4-8 / FGSC 9210)</name>
    <name type="common">Split gill fungus</name>
    <dbReference type="NCBI Taxonomy" id="578458"/>
    <lineage>
        <taxon>Eukaryota</taxon>
        <taxon>Fungi</taxon>
        <taxon>Dikarya</taxon>
        <taxon>Basidiomycota</taxon>
        <taxon>Agaricomycotina</taxon>
        <taxon>Agaricomycetes</taxon>
        <taxon>Agaricomycetidae</taxon>
        <taxon>Agaricales</taxon>
        <taxon>Schizophyllaceae</taxon>
        <taxon>Schizophyllum</taxon>
    </lineage>
</organism>
<dbReference type="PANTHER" id="PTHR11560">
    <property type="entry name" value="39S RIBOSOMAL PROTEIN L10, MITOCHONDRIAL"/>
    <property type="match status" value="1"/>
</dbReference>
<dbReference type="RefSeq" id="XP_003038360.1">
    <property type="nucleotide sequence ID" value="XM_003038314.1"/>
</dbReference>
<reference evidence="3 4" key="1">
    <citation type="journal article" date="2010" name="Nat. Biotechnol.">
        <title>Genome sequence of the model mushroom Schizophyllum commune.</title>
        <authorList>
            <person name="Ohm R.A."/>
            <person name="de Jong J.F."/>
            <person name="Lugones L.G."/>
            <person name="Aerts A."/>
            <person name="Kothe E."/>
            <person name="Stajich J.E."/>
            <person name="de Vries R.P."/>
            <person name="Record E."/>
            <person name="Levasseur A."/>
            <person name="Baker S.E."/>
            <person name="Bartholomew K.A."/>
            <person name="Coutinho P.M."/>
            <person name="Erdmann S."/>
            <person name="Fowler T.J."/>
            <person name="Gathman A.C."/>
            <person name="Lombard V."/>
            <person name="Henrissat B."/>
            <person name="Knabe N."/>
            <person name="Kuees U."/>
            <person name="Lilly W.W."/>
            <person name="Lindquist E."/>
            <person name="Lucas S."/>
            <person name="Magnuson J.K."/>
            <person name="Piumi F."/>
            <person name="Raudaskoski M."/>
            <person name="Salamov A."/>
            <person name="Schmutz J."/>
            <person name="Schwarze F.W.M.R."/>
            <person name="vanKuyk P.A."/>
            <person name="Horton J.S."/>
            <person name="Grigoriev I.V."/>
            <person name="Woesten H.A.B."/>
        </authorList>
    </citation>
    <scope>NUCLEOTIDE SEQUENCE [LARGE SCALE GENOMIC DNA]</scope>
    <source>
        <strain evidence="4">H4-8 / FGSC 9210</strain>
    </source>
</reference>
<evidence type="ECO:0008006" key="5">
    <source>
        <dbReference type="Google" id="ProtNLM"/>
    </source>
</evidence>
<dbReference type="VEuPathDB" id="FungiDB:SCHCODRAFT_02613553"/>
<name>D8PM97_SCHCM</name>
<sequence>MAISVAPPKYPMPGRTFSGKKADQFQWYTEMLAASHTSPLLVLNFLEFRADKLVKLRQDIIEASRRVHKPAPDVPPRPTPTFTAVRSSIFGAALRDYPNLNLDTVQQITEGVSGPVGVLSLASLDPPELSAVMRALDRNFPPKPPKTPEELKAEEAAKNADPATPGRRAKRQRPIRIPEIRLLGAMIDGQMLAAPRLKEVSQLPPLRTLQAQLIGLLSAPASQLAMVLSEASGGKLHRTLQGLQKSLEEQEVGPSA</sequence>
<evidence type="ECO:0000313" key="3">
    <source>
        <dbReference type="EMBL" id="EFJ03458.1"/>
    </source>
</evidence>
<feature type="region of interest" description="Disordered" evidence="2">
    <location>
        <begin position="139"/>
        <end position="171"/>
    </location>
</feature>
<dbReference type="InParanoid" id="D8PM97"/>
<dbReference type="OMA" id="YLYNQYT"/>
<evidence type="ECO:0000256" key="1">
    <source>
        <dbReference type="ARBA" id="ARBA00008889"/>
    </source>
</evidence>
<feature type="compositionally biased region" description="Basic and acidic residues" evidence="2">
    <location>
        <begin position="146"/>
        <end position="158"/>
    </location>
</feature>
<accession>D8PM97</accession>
<dbReference type="Proteomes" id="UP000007431">
    <property type="component" value="Unassembled WGS sequence"/>
</dbReference>
<proteinExistence type="inferred from homology"/>
<evidence type="ECO:0000256" key="2">
    <source>
        <dbReference type="SAM" id="MobiDB-lite"/>
    </source>
</evidence>
<keyword evidence="4" id="KW-1185">Reference proteome</keyword>
<dbReference type="OrthoDB" id="360689at2759"/>
<dbReference type="AlphaFoldDB" id="D8PM97"/>
<dbReference type="InterPro" id="IPR047865">
    <property type="entry name" value="Ribosomal_uL10_bac_type"/>
</dbReference>
<protein>
    <recommendedName>
        <fullName evidence="5">50S ribosomal protein L10</fullName>
    </recommendedName>
</protein>
<dbReference type="HOGENOM" id="CLU_079421_0_0_1"/>
<dbReference type="KEGG" id="scm:SCHCO_02613553"/>
<dbReference type="STRING" id="578458.D8PM97"/>
<dbReference type="InterPro" id="IPR043141">
    <property type="entry name" value="Ribosomal_uL10-like_sf"/>
</dbReference>